<dbReference type="Gene3D" id="1.20.120.610">
    <property type="entry name" value="lithium bound rotor ring of v- atpase"/>
    <property type="match status" value="1"/>
</dbReference>
<dbReference type="GO" id="GO:0046961">
    <property type="term" value="F:proton-transporting ATPase activity, rotational mechanism"/>
    <property type="evidence" value="ECO:0007669"/>
    <property type="project" value="InterPro"/>
</dbReference>
<evidence type="ECO:0000256" key="5">
    <source>
        <dbReference type="ARBA" id="ARBA00022781"/>
    </source>
</evidence>
<dbReference type="Pfam" id="PF00137">
    <property type="entry name" value="ATP-synt_C"/>
    <property type="match status" value="2"/>
</dbReference>
<evidence type="ECO:0000313" key="12">
    <source>
        <dbReference type="Proteomes" id="UP000198341"/>
    </source>
</evidence>
<keyword evidence="12" id="KW-1185">Reference proteome</keyword>
<dbReference type="InterPro" id="IPR035921">
    <property type="entry name" value="F/V-ATP_Csub_sf"/>
</dbReference>
<dbReference type="InterPro" id="IPR000245">
    <property type="entry name" value="ATPase_proteolipid_csu"/>
</dbReference>
<dbReference type="InterPro" id="IPR002379">
    <property type="entry name" value="ATPase_proteolipid_c-like_dom"/>
</dbReference>
<dbReference type="GeneID" id="19011929"/>
<dbReference type="PRINTS" id="PR00122">
    <property type="entry name" value="VACATPASE"/>
</dbReference>
<keyword evidence="4 9" id="KW-0812">Transmembrane</keyword>
<evidence type="ECO:0000256" key="9">
    <source>
        <dbReference type="RuleBase" id="RU363060"/>
    </source>
</evidence>
<evidence type="ECO:0000256" key="8">
    <source>
        <dbReference type="ARBA" id="ARBA00023136"/>
    </source>
</evidence>
<evidence type="ECO:0000256" key="1">
    <source>
        <dbReference type="ARBA" id="ARBA00004141"/>
    </source>
</evidence>
<reference evidence="11 12" key="1">
    <citation type="submission" date="2011-10" db="EMBL/GenBank/DDBJ databases">
        <authorList>
            <person name="Genoscope - CEA"/>
        </authorList>
    </citation>
    <scope>NUCLEOTIDE SEQUENCE [LARGE SCALE GENOMIC DNA]</scope>
    <source>
        <strain evidence="11 12">RCC 1105</strain>
    </source>
</reference>
<sequence length="164" mass="17113">MFENEENISAFLGYLSSMLCLVLSCTGAAYGSAQAGLGLCRAGSKNPNMIIKGIIPVAMAGVRGIYGLVLSIIILSGIHPEKGYKEYNGMMHLGGGLCCGLSQFASGIAVGVVGESATQAVVRQSKLFAPMVLILIFTEALALYGLIVGMIMAQQGQRTVETSM</sequence>
<evidence type="ECO:0000259" key="10">
    <source>
        <dbReference type="Pfam" id="PF00137"/>
    </source>
</evidence>
<gene>
    <name evidence="11" type="ordered locus">Bathy14g02210</name>
</gene>
<dbReference type="KEGG" id="bpg:Bathy14g02210"/>
<feature type="transmembrane region" description="Helical" evidence="9">
    <location>
        <begin position="54"/>
        <end position="78"/>
    </location>
</feature>
<dbReference type="GO" id="GO:0005774">
    <property type="term" value="C:vacuolar membrane"/>
    <property type="evidence" value="ECO:0007669"/>
    <property type="project" value="UniProtKB-SubCell"/>
</dbReference>
<organism evidence="11 12">
    <name type="scientific">Bathycoccus prasinos</name>
    <dbReference type="NCBI Taxonomy" id="41875"/>
    <lineage>
        <taxon>Eukaryota</taxon>
        <taxon>Viridiplantae</taxon>
        <taxon>Chlorophyta</taxon>
        <taxon>Mamiellophyceae</taxon>
        <taxon>Mamiellales</taxon>
        <taxon>Bathycoccaceae</taxon>
        <taxon>Bathycoccus</taxon>
    </lineage>
</organism>
<keyword evidence="5 9" id="KW-0375">Hydrogen ion transport</keyword>
<keyword evidence="3 9" id="KW-0813">Transport</keyword>
<dbReference type="NCBIfam" id="TIGR01100">
    <property type="entry name" value="V_ATP_synt_C"/>
    <property type="match status" value="1"/>
</dbReference>
<dbReference type="AlphaFoldDB" id="K8FCI3"/>
<feature type="domain" description="V-ATPase proteolipid subunit C-like" evidence="10">
    <location>
        <begin position="17"/>
        <end position="74"/>
    </location>
</feature>
<keyword evidence="6 9" id="KW-1133">Transmembrane helix</keyword>
<feature type="transmembrane region" description="Helical" evidence="9">
    <location>
        <begin position="12"/>
        <end position="33"/>
    </location>
</feature>
<dbReference type="EMBL" id="FO082265">
    <property type="protein sequence ID" value="CCO19528.1"/>
    <property type="molecule type" value="Genomic_DNA"/>
</dbReference>
<dbReference type="STRING" id="41875.K8FCI3"/>
<comment type="function">
    <text evidence="9">Proton-conducting pore forming subunit of the membrane integral V0 complex of vacuolar ATPase. V-ATPase is responsible for acidifying a variety of intracellular compartments in eukaryotic cells.</text>
</comment>
<dbReference type="GO" id="GO:0033179">
    <property type="term" value="C:proton-transporting V-type ATPase, V0 domain"/>
    <property type="evidence" value="ECO:0007669"/>
    <property type="project" value="InterPro"/>
</dbReference>
<evidence type="ECO:0000256" key="2">
    <source>
        <dbReference type="ARBA" id="ARBA00007296"/>
    </source>
</evidence>
<evidence type="ECO:0000313" key="11">
    <source>
        <dbReference type="EMBL" id="CCO19528.1"/>
    </source>
</evidence>
<dbReference type="SUPFAM" id="SSF81333">
    <property type="entry name" value="F1F0 ATP synthase subunit C"/>
    <property type="match status" value="2"/>
</dbReference>
<dbReference type="RefSeq" id="XP_007509071.1">
    <property type="nucleotide sequence ID" value="XM_007509009.1"/>
</dbReference>
<dbReference type="PANTHER" id="PTHR10263">
    <property type="entry name" value="V-TYPE PROTON ATPASE PROTEOLIPID SUBUNIT"/>
    <property type="match status" value="1"/>
</dbReference>
<feature type="domain" description="V-ATPase proteolipid subunit C-like" evidence="10">
    <location>
        <begin position="93"/>
        <end position="152"/>
    </location>
</feature>
<keyword evidence="7 9" id="KW-0406">Ion transport</keyword>
<feature type="transmembrane region" description="Helical" evidence="9">
    <location>
        <begin position="127"/>
        <end position="153"/>
    </location>
</feature>
<protein>
    <recommendedName>
        <fullName evidence="9">V-type proton ATPase proteolipid subunit</fullName>
    </recommendedName>
</protein>
<comment type="subunit">
    <text evidence="9">V-ATPase is a heteromultimeric enzyme composed of a peripheral catalytic V1 complex attached to an integral membrane V0 proton pore complex.</text>
</comment>
<dbReference type="OrthoDB" id="645039at2759"/>
<name>K8FCI3_9CHLO</name>
<feature type="transmembrane region" description="Helical" evidence="9">
    <location>
        <begin position="90"/>
        <end position="115"/>
    </location>
</feature>
<comment type="similarity">
    <text evidence="2 9">Belongs to the V-ATPase proteolipid subunit family.</text>
</comment>
<evidence type="ECO:0000256" key="7">
    <source>
        <dbReference type="ARBA" id="ARBA00023065"/>
    </source>
</evidence>
<evidence type="ECO:0000256" key="4">
    <source>
        <dbReference type="ARBA" id="ARBA00022692"/>
    </source>
</evidence>
<accession>K8FCI3</accession>
<comment type="subcellular location">
    <subcellularLocation>
        <location evidence="1">Membrane</location>
        <topology evidence="1">Multi-pass membrane protein</topology>
    </subcellularLocation>
    <subcellularLocation>
        <location evidence="9">Vacuole membrane</location>
        <topology evidence="9">Multi-pass membrane protein</topology>
    </subcellularLocation>
</comment>
<evidence type="ECO:0000256" key="6">
    <source>
        <dbReference type="ARBA" id="ARBA00022989"/>
    </source>
</evidence>
<dbReference type="Proteomes" id="UP000198341">
    <property type="component" value="Chromosome 14"/>
</dbReference>
<keyword evidence="9" id="KW-0926">Vacuole</keyword>
<proteinExistence type="inferred from homology"/>
<dbReference type="InterPro" id="IPR011555">
    <property type="entry name" value="ATPase_proteolipid_su_C_euk"/>
</dbReference>
<keyword evidence="8 9" id="KW-0472">Membrane</keyword>
<dbReference type="CDD" id="cd18176">
    <property type="entry name" value="ATP-synt_Vo_c_ATP6C_rpt2"/>
    <property type="match status" value="1"/>
</dbReference>
<evidence type="ECO:0000256" key="3">
    <source>
        <dbReference type="ARBA" id="ARBA00022448"/>
    </source>
</evidence>
<dbReference type="eggNOG" id="KOG0232">
    <property type="taxonomic scope" value="Eukaryota"/>
</dbReference>